<evidence type="ECO:0000313" key="2">
    <source>
        <dbReference type="EMBL" id="MBD7960547.1"/>
    </source>
</evidence>
<evidence type="ECO:0000256" key="1">
    <source>
        <dbReference type="SAM" id="MobiDB-lite"/>
    </source>
</evidence>
<proteinExistence type="predicted"/>
<name>A0ABR8SAN6_9BURK</name>
<comment type="caution">
    <text evidence="2">The sequence shown here is derived from an EMBL/GenBank/DDBJ whole genome shotgun (WGS) entry which is preliminary data.</text>
</comment>
<feature type="region of interest" description="Disordered" evidence="1">
    <location>
        <begin position="1"/>
        <end position="30"/>
    </location>
</feature>
<dbReference type="EMBL" id="JACSQK010000004">
    <property type="protein sequence ID" value="MBD7960547.1"/>
    <property type="molecule type" value="Genomic_DNA"/>
</dbReference>
<keyword evidence="3" id="KW-1185">Reference proteome</keyword>
<organism evidence="2 3">
    <name type="scientific">Comamonas avium</name>
    <dbReference type="NCBI Taxonomy" id="2762231"/>
    <lineage>
        <taxon>Bacteria</taxon>
        <taxon>Pseudomonadati</taxon>
        <taxon>Pseudomonadota</taxon>
        <taxon>Betaproteobacteria</taxon>
        <taxon>Burkholderiales</taxon>
        <taxon>Comamonadaceae</taxon>
        <taxon>Comamonas</taxon>
    </lineage>
</organism>
<evidence type="ECO:0000313" key="3">
    <source>
        <dbReference type="Proteomes" id="UP000634919"/>
    </source>
</evidence>
<feature type="compositionally biased region" description="Low complexity" evidence="1">
    <location>
        <begin position="100"/>
        <end position="113"/>
    </location>
</feature>
<feature type="region of interest" description="Disordered" evidence="1">
    <location>
        <begin position="50"/>
        <end position="124"/>
    </location>
</feature>
<dbReference type="Proteomes" id="UP000634919">
    <property type="component" value="Unassembled WGS sequence"/>
</dbReference>
<protein>
    <submittedName>
        <fullName evidence="2">Uncharacterized protein</fullName>
    </submittedName>
</protein>
<reference evidence="2 3" key="1">
    <citation type="submission" date="2020-08" db="EMBL/GenBank/DDBJ databases">
        <title>A Genomic Blueprint of the Chicken Gut Microbiome.</title>
        <authorList>
            <person name="Gilroy R."/>
            <person name="Ravi A."/>
            <person name="Getino M."/>
            <person name="Pursley I."/>
            <person name="Horton D.L."/>
            <person name="Alikhan N.-F."/>
            <person name="Baker D."/>
            <person name="Gharbi K."/>
            <person name="Hall N."/>
            <person name="Watson M."/>
            <person name="Adriaenssens E.M."/>
            <person name="Foster-Nyarko E."/>
            <person name="Jarju S."/>
            <person name="Secka A."/>
            <person name="Antonio M."/>
            <person name="Oren A."/>
            <person name="Chaudhuri R."/>
            <person name="La Ragione R.M."/>
            <person name="Hildebrand F."/>
            <person name="Pallen M.J."/>
        </authorList>
    </citation>
    <scope>NUCLEOTIDE SEQUENCE [LARGE SCALE GENOMIC DNA]</scope>
    <source>
        <strain evidence="2 3">Sa2CVA6</strain>
    </source>
</reference>
<sequence length="178" mass="19411">MAFAPANHTPNKSRLFSARKPNYKDFSGPPNGDYARYVDELMAWTAQEQETQRLKNVSDKARVSDSTWGRGHDKSSIVNQPMAQPGSVDSAVDRFKRKAQAQAAKLQQQAQKKTSGTQQPAAENKPFGKVKGFKLLAVFAGFVLTSIVAPSLTPLVLLAWVVYSVISAVRTASRSGKS</sequence>
<feature type="compositionally biased region" description="Basic and acidic residues" evidence="1">
    <location>
        <begin position="50"/>
        <end position="63"/>
    </location>
</feature>
<dbReference type="RefSeq" id="WP_191722954.1">
    <property type="nucleotide sequence ID" value="NZ_JACSQK010000004.1"/>
</dbReference>
<gene>
    <name evidence="2" type="ORF">H9646_08610</name>
</gene>
<accession>A0ABR8SAN6</accession>